<dbReference type="FunFam" id="3.10.20.810:FF:000001">
    <property type="entry name" value="Histidine biosynthesis bifunctional protein HisIE"/>
    <property type="match status" value="1"/>
</dbReference>
<evidence type="ECO:0000313" key="15">
    <source>
        <dbReference type="Proteomes" id="UP000249299"/>
    </source>
</evidence>
<feature type="domain" description="Phosphoribosyl-AMP cyclohydrolase" evidence="13">
    <location>
        <begin position="47"/>
        <end position="122"/>
    </location>
</feature>
<dbReference type="Proteomes" id="UP000249299">
    <property type="component" value="Unassembled WGS sequence"/>
</dbReference>
<comment type="catalytic activity">
    <reaction evidence="2">
        <text>1-(5-phospho-beta-D-ribosyl)-ATP + H2O = 1-(5-phospho-beta-D-ribosyl)-5'-AMP + diphosphate + H(+)</text>
        <dbReference type="Rhea" id="RHEA:22828"/>
        <dbReference type="ChEBI" id="CHEBI:15377"/>
        <dbReference type="ChEBI" id="CHEBI:15378"/>
        <dbReference type="ChEBI" id="CHEBI:33019"/>
        <dbReference type="ChEBI" id="CHEBI:59457"/>
        <dbReference type="ChEBI" id="CHEBI:73183"/>
        <dbReference type="EC" id="3.6.1.31"/>
    </reaction>
</comment>
<dbReference type="InterPro" id="IPR002496">
    <property type="entry name" value="PRib_AMP_CycHydrolase_dom"/>
</dbReference>
<evidence type="ECO:0000256" key="1">
    <source>
        <dbReference type="ARBA" id="ARBA00000024"/>
    </source>
</evidence>
<dbReference type="AlphaFoldDB" id="A0A327JRB8"/>
<proteinExistence type="inferred from homology"/>
<dbReference type="EMBL" id="NPEV01000011">
    <property type="protein sequence ID" value="RAI28145.1"/>
    <property type="molecule type" value="Genomic_DNA"/>
</dbReference>
<comment type="similarity">
    <text evidence="6">In the N-terminal section; belongs to the PRA-CH family.</text>
</comment>
<dbReference type="UniPathway" id="UPA00031">
    <property type="reaction ID" value="UER00008"/>
</dbReference>
<dbReference type="InterPro" id="IPR038019">
    <property type="entry name" value="PRib_AMP_CycHydrolase_sf"/>
</dbReference>
<protein>
    <recommendedName>
        <fullName evidence="9">Histidine biosynthesis bifunctional protein HisIE</fullName>
        <ecNumber evidence="8">3.5.4.19</ecNumber>
        <ecNumber evidence="7">3.6.1.31</ecNumber>
    </recommendedName>
</protein>
<dbReference type="Gene3D" id="3.10.20.810">
    <property type="entry name" value="Phosphoribosyl-AMP cyclohydrolase"/>
    <property type="match status" value="1"/>
</dbReference>
<gene>
    <name evidence="14" type="ORF">CH339_07295</name>
</gene>
<evidence type="ECO:0000256" key="11">
    <source>
        <dbReference type="ARBA" id="ARBA00022801"/>
    </source>
</evidence>
<keyword evidence="15" id="KW-1185">Reference proteome</keyword>
<comment type="catalytic activity">
    <reaction evidence="1">
        <text>1-(5-phospho-beta-D-ribosyl)-5'-AMP + H2O = 1-(5-phospho-beta-D-ribosyl)-5-[(5-phospho-beta-D-ribosylamino)methylideneamino]imidazole-4-carboxamide</text>
        <dbReference type="Rhea" id="RHEA:20049"/>
        <dbReference type="ChEBI" id="CHEBI:15377"/>
        <dbReference type="ChEBI" id="CHEBI:58435"/>
        <dbReference type="ChEBI" id="CHEBI:59457"/>
        <dbReference type="EC" id="3.5.4.19"/>
    </reaction>
</comment>
<evidence type="ECO:0000256" key="3">
    <source>
        <dbReference type="ARBA" id="ARBA00005169"/>
    </source>
</evidence>
<sequence length="158" mass="17048">MTETSSPFAARTSRDAVEKGTTFAPKFDADGLIPCIAVDADSGAVLMFAHMSVETLAETVRLGEAVYWSRSRAERWHKGATSGSVQKVVEMRTDCDQDVILIRVRVEGSGASCHLGYRSCFFRAVPLGATPTPATELTVVEDGPLFDPDVVYGTKDKS</sequence>
<dbReference type="GO" id="GO:0004635">
    <property type="term" value="F:phosphoribosyl-AMP cyclohydrolase activity"/>
    <property type="evidence" value="ECO:0007669"/>
    <property type="project" value="UniProtKB-EC"/>
</dbReference>
<keyword evidence="12" id="KW-0368">Histidine biosynthesis</keyword>
<dbReference type="EC" id="3.6.1.31" evidence="7"/>
<evidence type="ECO:0000259" key="13">
    <source>
        <dbReference type="Pfam" id="PF01502"/>
    </source>
</evidence>
<accession>A0A327JRB8</accession>
<evidence type="ECO:0000256" key="5">
    <source>
        <dbReference type="ARBA" id="ARBA00007731"/>
    </source>
</evidence>
<dbReference type="Pfam" id="PF01502">
    <property type="entry name" value="PRA-CH"/>
    <property type="match status" value="1"/>
</dbReference>
<evidence type="ECO:0000256" key="4">
    <source>
        <dbReference type="ARBA" id="ARBA00005204"/>
    </source>
</evidence>
<dbReference type="GO" id="GO:0000105">
    <property type="term" value="P:L-histidine biosynthetic process"/>
    <property type="evidence" value="ECO:0007669"/>
    <property type="project" value="UniProtKB-UniPathway"/>
</dbReference>
<evidence type="ECO:0000256" key="12">
    <source>
        <dbReference type="ARBA" id="ARBA00023102"/>
    </source>
</evidence>
<dbReference type="SUPFAM" id="SSF141734">
    <property type="entry name" value="HisI-like"/>
    <property type="match status" value="1"/>
</dbReference>
<evidence type="ECO:0000313" key="14">
    <source>
        <dbReference type="EMBL" id="RAI28145.1"/>
    </source>
</evidence>
<dbReference type="OrthoDB" id="9795769at2"/>
<dbReference type="NCBIfam" id="NF000768">
    <property type="entry name" value="PRK00051.1"/>
    <property type="match status" value="1"/>
</dbReference>
<evidence type="ECO:0000256" key="2">
    <source>
        <dbReference type="ARBA" id="ARBA00001460"/>
    </source>
</evidence>
<reference evidence="14 15" key="1">
    <citation type="submission" date="2017-07" db="EMBL/GenBank/DDBJ databases">
        <title>Draft Genome Sequences of Select Purple Nonsulfur Bacteria.</title>
        <authorList>
            <person name="Lasarre B."/>
            <person name="Mckinlay J.B."/>
        </authorList>
    </citation>
    <scope>NUCLEOTIDE SEQUENCE [LARGE SCALE GENOMIC DNA]</scope>
    <source>
        <strain evidence="14 15">DSM 11290</strain>
    </source>
</reference>
<comment type="pathway">
    <text evidence="3">Amino-acid biosynthesis; L-histidine biosynthesis; L-histidine from 5-phospho-alpha-D-ribose 1-diphosphate: step 3/9.</text>
</comment>
<evidence type="ECO:0000256" key="7">
    <source>
        <dbReference type="ARBA" id="ARBA00012414"/>
    </source>
</evidence>
<dbReference type="EC" id="3.5.4.19" evidence="8"/>
<comment type="similarity">
    <text evidence="5">In the C-terminal section; belongs to the PRA-PH family.</text>
</comment>
<keyword evidence="11 14" id="KW-0378">Hydrolase</keyword>
<evidence type="ECO:0000256" key="6">
    <source>
        <dbReference type="ARBA" id="ARBA00008299"/>
    </source>
</evidence>
<dbReference type="PANTHER" id="PTHR42945:SF1">
    <property type="entry name" value="HISTIDINE BIOSYNTHESIS BIFUNCTIONAL PROTEIN HIS7"/>
    <property type="match status" value="1"/>
</dbReference>
<comment type="pathway">
    <text evidence="4">Amino-acid biosynthesis; L-histidine biosynthesis; L-histidine from 5-phospho-alpha-D-ribose 1-diphosphate: step 2/9.</text>
</comment>
<evidence type="ECO:0000256" key="8">
    <source>
        <dbReference type="ARBA" id="ARBA00012721"/>
    </source>
</evidence>
<evidence type="ECO:0000256" key="10">
    <source>
        <dbReference type="ARBA" id="ARBA00022605"/>
    </source>
</evidence>
<dbReference type="RefSeq" id="WP_111433685.1">
    <property type="nucleotide sequence ID" value="NZ_JACIGG010000002.1"/>
</dbReference>
<organism evidence="14 15">
    <name type="scientific">Rhodobium orientis</name>
    <dbReference type="NCBI Taxonomy" id="34017"/>
    <lineage>
        <taxon>Bacteria</taxon>
        <taxon>Pseudomonadati</taxon>
        <taxon>Pseudomonadota</taxon>
        <taxon>Alphaproteobacteria</taxon>
        <taxon>Hyphomicrobiales</taxon>
        <taxon>Rhodobiaceae</taxon>
        <taxon>Rhodobium</taxon>
    </lineage>
</organism>
<evidence type="ECO:0000256" key="9">
    <source>
        <dbReference type="ARBA" id="ARBA00017720"/>
    </source>
</evidence>
<name>A0A327JRB8_9HYPH</name>
<keyword evidence="10" id="KW-0028">Amino-acid biosynthesis</keyword>
<comment type="caution">
    <text evidence="14">The sequence shown here is derived from an EMBL/GenBank/DDBJ whole genome shotgun (WGS) entry which is preliminary data.</text>
</comment>
<dbReference type="GO" id="GO:0004636">
    <property type="term" value="F:phosphoribosyl-ATP diphosphatase activity"/>
    <property type="evidence" value="ECO:0007669"/>
    <property type="project" value="UniProtKB-EC"/>
</dbReference>
<dbReference type="PANTHER" id="PTHR42945">
    <property type="entry name" value="HISTIDINE BIOSYNTHESIS BIFUNCTIONAL PROTEIN"/>
    <property type="match status" value="1"/>
</dbReference>